<keyword evidence="2" id="KW-1185">Reference proteome</keyword>
<dbReference type="Proteomes" id="UP001057402">
    <property type="component" value="Chromosome 6"/>
</dbReference>
<accession>A0ACB9QFG9</accession>
<comment type="caution">
    <text evidence="1">The sequence shown here is derived from an EMBL/GenBank/DDBJ whole genome shotgun (WGS) entry which is preliminary data.</text>
</comment>
<evidence type="ECO:0000313" key="2">
    <source>
        <dbReference type="Proteomes" id="UP001057402"/>
    </source>
</evidence>
<organism evidence="1 2">
    <name type="scientific">Melastoma candidum</name>
    <dbReference type="NCBI Taxonomy" id="119954"/>
    <lineage>
        <taxon>Eukaryota</taxon>
        <taxon>Viridiplantae</taxon>
        <taxon>Streptophyta</taxon>
        <taxon>Embryophyta</taxon>
        <taxon>Tracheophyta</taxon>
        <taxon>Spermatophyta</taxon>
        <taxon>Magnoliopsida</taxon>
        <taxon>eudicotyledons</taxon>
        <taxon>Gunneridae</taxon>
        <taxon>Pentapetalae</taxon>
        <taxon>rosids</taxon>
        <taxon>malvids</taxon>
        <taxon>Myrtales</taxon>
        <taxon>Melastomataceae</taxon>
        <taxon>Melastomatoideae</taxon>
        <taxon>Melastomateae</taxon>
        <taxon>Melastoma</taxon>
    </lineage>
</organism>
<protein>
    <submittedName>
        <fullName evidence="1">Uncharacterized protein</fullName>
    </submittedName>
</protein>
<dbReference type="EMBL" id="CM042885">
    <property type="protein sequence ID" value="KAI4365443.1"/>
    <property type="molecule type" value="Genomic_DNA"/>
</dbReference>
<evidence type="ECO:0000313" key="1">
    <source>
        <dbReference type="EMBL" id="KAI4365443.1"/>
    </source>
</evidence>
<proteinExistence type="predicted"/>
<sequence>MRIRKRPVPLPFSSLSPVPLSDPLFLSVEDNHLLQVPVQLPVLPASEAHPQSFNSPDPRPIPNDPDQLPKEALAADYFPVSKELRDGKAIAGDGDGDGVASSHSRFDLDNEEKPTSWSSPSCAENRISLKKRRLSSSGDADDEENKMKAKTKAASLGNYNGRRKGRGGVGADGSGGTSMEGSRCSRVNGRGWRCGQQTLVGYSVCEHHLGKGRLRSMTNVRSRSTTRVTEASAKGNEKLEAMDQPTGADPEPSLPSGLGERNSFVYINNEKDDDDEDDDNPVTNRKKKARSLSSLLVQVLNRNDNARASMVPSPVEGRCL</sequence>
<name>A0ACB9QFG9_9MYRT</name>
<gene>
    <name evidence="1" type="ORF">MLD38_021427</name>
</gene>
<reference evidence="2" key="1">
    <citation type="journal article" date="2023" name="Front. Plant Sci.">
        <title>Chromosomal-level genome assembly of Melastoma candidum provides insights into trichome evolution.</title>
        <authorList>
            <person name="Zhong Y."/>
            <person name="Wu W."/>
            <person name="Sun C."/>
            <person name="Zou P."/>
            <person name="Liu Y."/>
            <person name="Dai S."/>
            <person name="Zhou R."/>
        </authorList>
    </citation>
    <scope>NUCLEOTIDE SEQUENCE [LARGE SCALE GENOMIC DNA]</scope>
</reference>